<comment type="similarity">
    <text evidence="2">Belongs to the complex I subunit 6 family.</text>
</comment>
<evidence type="ECO:0000256" key="10">
    <source>
        <dbReference type="ARBA" id="ARBA00022989"/>
    </source>
</evidence>
<keyword evidence="9" id="KW-0249">Electron transport</keyword>
<geneLocation type="mitochondrion" evidence="17"/>
<keyword evidence="10 16" id="KW-1133">Transmembrane helix</keyword>
<dbReference type="EC" id="7.1.1.2" evidence="3"/>
<evidence type="ECO:0000256" key="12">
    <source>
        <dbReference type="ARBA" id="ARBA00023128"/>
    </source>
</evidence>
<dbReference type="EMBL" id="MK123949">
    <property type="protein sequence ID" value="QFK69045.1"/>
    <property type="molecule type" value="Genomic_DNA"/>
</dbReference>
<evidence type="ECO:0000256" key="16">
    <source>
        <dbReference type="SAM" id="Phobius"/>
    </source>
</evidence>
<evidence type="ECO:0000256" key="14">
    <source>
        <dbReference type="ARBA" id="ARBA00031019"/>
    </source>
</evidence>
<feature type="transmembrane region" description="Helical" evidence="16">
    <location>
        <begin position="139"/>
        <end position="160"/>
    </location>
</feature>
<evidence type="ECO:0000256" key="5">
    <source>
        <dbReference type="ARBA" id="ARBA00022448"/>
    </source>
</evidence>
<dbReference type="PANTHER" id="PTHR11435">
    <property type="entry name" value="NADH UBIQUINONE OXIDOREDUCTASE SUBUNIT ND6"/>
    <property type="match status" value="1"/>
</dbReference>
<evidence type="ECO:0000256" key="1">
    <source>
        <dbReference type="ARBA" id="ARBA00004225"/>
    </source>
</evidence>
<comment type="subcellular location">
    <subcellularLocation>
        <location evidence="1">Mitochondrion membrane</location>
        <topology evidence="1">Multi-pass membrane protein</topology>
    </subcellularLocation>
</comment>
<feature type="transmembrane region" description="Helical" evidence="16">
    <location>
        <begin position="46"/>
        <end position="67"/>
    </location>
</feature>
<evidence type="ECO:0000256" key="11">
    <source>
        <dbReference type="ARBA" id="ARBA00023027"/>
    </source>
</evidence>
<evidence type="ECO:0000256" key="13">
    <source>
        <dbReference type="ARBA" id="ARBA00023136"/>
    </source>
</evidence>
<dbReference type="GO" id="GO:0008137">
    <property type="term" value="F:NADH dehydrogenase (ubiquinone) activity"/>
    <property type="evidence" value="ECO:0007669"/>
    <property type="project" value="UniProtKB-EC"/>
</dbReference>
<keyword evidence="5" id="KW-0813">Transport</keyword>
<dbReference type="GO" id="GO:0031966">
    <property type="term" value="C:mitochondrial membrane"/>
    <property type="evidence" value="ECO:0007669"/>
    <property type="project" value="UniProtKB-SubCell"/>
</dbReference>
<sequence>MKMMIIMVSMLMSSMFPVMKHPLSMGFILLVQTGLSCMMNGMNNYSYWFSYLLFITLIGGMMVLFIYMASIASNMKFKFSFKLMIIIIMMMMILMIVTMIDTTLTNENNMNEFNNHELMSKNMNKEMLSIMKMFNMPTMMVTIMLIIYLLFTMISIIKITNKKEGPLRTKN</sequence>
<dbReference type="InterPro" id="IPR050269">
    <property type="entry name" value="ComplexI_Subunit6"/>
</dbReference>
<reference evidence="17" key="1">
    <citation type="journal article" date="2019" name="Int. J. Biol. Macromol.">
        <title>Comparative analysis of seven mitochondrial genomes of Phymatostetha (Hemiptera: Cercopidae) and phylogenetic implications.</title>
        <authorList>
            <person name="Su T."/>
            <person name="Liang A."/>
        </authorList>
    </citation>
    <scope>NUCLEOTIDE SEQUENCE</scope>
</reference>
<keyword evidence="7 16" id="KW-0812">Transmembrane</keyword>
<gene>
    <name evidence="17" type="primary">ND6</name>
</gene>
<evidence type="ECO:0000256" key="9">
    <source>
        <dbReference type="ARBA" id="ARBA00022982"/>
    </source>
</evidence>
<organism evidence="17">
    <name type="scientific">Phymatostetha semele</name>
    <dbReference type="NCBI Taxonomy" id="2653494"/>
    <lineage>
        <taxon>Eukaryota</taxon>
        <taxon>Metazoa</taxon>
        <taxon>Ecdysozoa</taxon>
        <taxon>Arthropoda</taxon>
        <taxon>Hexapoda</taxon>
        <taxon>Insecta</taxon>
        <taxon>Pterygota</taxon>
        <taxon>Neoptera</taxon>
        <taxon>Paraneoptera</taxon>
        <taxon>Hemiptera</taxon>
        <taxon>Auchenorrhyncha</taxon>
        <taxon>Cercopoidea</taxon>
        <taxon>Cercopidae</taxon>
        <taxon>Cercopinae</taxon>
        <taxon>Phymatostetha</taxon>
    </lineage>
</organism>
<protein>
    <recommendedName>
        <fullName evidence="4">NADH-ubiquinone oxidoreductase chain 6</fullName>
        <ecNumber evidence="3">7.1.1.2</ecNumber>
    </recommendedName>
    <alternativeName>
        <fullName evidence="14">NADH dehydrogenase subunit 6</fullName>
    </alternativeName>
</protein>
<evidence type="ECO:0000256" key="3">
    <source>
        <dbReference type="ARBA" id="ARBA00012944"/>
    </source>
</evidence>
<name>A0A5J6XGE9_9HEMI</name>
<proteinExistence type="inferred from homology"/>
<evidence type="ECO:0000256" key="4">
    <source>
        <dbReference type="ARBA" id="ARBA00021095"/>
    </source>
</evidence>
<evidence type="ECO:0000256" key="8">
    <source>
        <dbReference type="ARBA" id="ARBA00022967"/>
    </source>
</evidence>
<keyword evidence="13 16" id="KW-0472">Membrane</keyword>
<feature type="transmembrane region" description="Helical" evidence="16">
    <location>
        <begin position="79"/>
        <end position="100"/>
    </location>
</feature>
<keyword evidence="11" id="KW-0520">NAD</keyword>
<evidence type="ECO:0000256" key="6">
    <source>
        <dbReference type="ARBA" id="ARBA00022660"/>
    </source>
</evidence>
<keyword evidence="6" id="KW-0679">Respiratory chain</keyword>
<evidence type="ECO:0000256" key="15">
    <source>
        <dbReference type="ARBA" id="ARBA00049551"/>
    </source>
</evidence>
<accession>A0A5J6XGE9</accession>
<comment type="catalytic activity">
    <reaction evidence="15">
        <text>a ubiquinone + NADH + 5 H(+)(in) = a ubiquinol + NAD(+) + 4 H(+)(out)</text>
        <dbReference type="Rhea" id="RHEA:29091"/>
        <dbReference type="Rhea" id="RHEA-COMP:9565"/>
        <dbReference type="Rhea" id="RHEA-COMP:9566"/>
        <dbReference type="ChEBI" id="CHEBI:15378"/>
        <dbReference type="ChEBI" id="CHEBI:16389"/>
        <dbReference type="ChEBI" id="CHEBI:17976"/>
        <dbReference type="ChEBI" id="CHEBI:57540"/>
        <dbReference type="ChEBI" id="CHEBI:57945"/>
        <dbReference type="EC" id="7.1.1.2"/>
    </reaction>
</comment>
<keyword evidence="8" id="KW-1278">Translocase</keyword>
<evidence type="ECO:0000313" key="17">
    <source>
        <dbReference type="EMBL" id="QFK69045.1"/>
    </source>
</evidence>
<keyword evidence="12 17" id="KW-0496">Mitochondrion</keyword>
<evidence type="ECO:0000256" key="2">
    <source>
        <dbReference type="ARBA" id="ARBA00005698"/>
    </source>
</evidence>
<dbReference type="PANTHER" id="PTHR11435:SF1">
    <property type="entry name" value="NADH-UBIQUINONE OXIDOREDUCTASE CHAIN 6"/>
    <property type="match status" value="1"/>
</dbReference>
<evidence type="ECO:0000256" key="7">
    <source>
        <dbReference type="ARBA" id="ARBA00022692"/>
    </source>
</evidence>
<dbReference type="AlphaFoldDB" id="A0A5J6XGE9"/>